<dbReference type="AlphaFoldDB" id="A0A1I3Q994"/>
<gene>
    <name evidence="3" type="ORF">SAMN05421753_1186</name>
</gene>
<keyword evidence="2" id="KW-0732">Signal</keyword>
<organism evidence="3 4">
    <name type="scientific">Planctomicrobium piriforme</name>
    <dbReference type="NCBI Taxonomy" id="1576369"/>
    <lineage>
        <taxon>Bacteria</taxon>
        <taxon>Pseudomonadati</taxon>
        <taxon>Planctomycetota</taxon>
        <taxon>Planctomycetia</taxon>
        <taxon>Planctomycetales</taxon>
        <taxon>Planctomycetaceae</taxon>
        <taxon>Planctomicrobium</taxon>
    </lineage>
</organism>
<protein>
    <submittedName>
        <fullName evidence="3">Uncharacterized protein</fullName>
    </submittedName>
</protein>
<evidence type="ECO:0000313" key="4">
    <source>
        <dbReference type="Proteomes" id="UP000199518"/>
    </source>
</evidence>
<dbReference type="Proteomes" id="UP000199518">
    <property type="component" value="Unassembled WGS sequence"/>
</dbReference>
<evidence type="ECO:0000256" key="2">
    <source>
        <dbReference type="SAM" id="SignalP"/>
    </source>
</evidence>
<keyword evidence="4" id="KW-1185">Reference proteome</keyword>
<sequence>MARLHGIVALLLLTTAQVAQADWPFWSDDGLRRGSKEYYEAHASDPPGARQVYKDGKLWPPFPRPTGPHQLFVHKYHHTHYWPYPYVCDDRESVRTFVDAQVSNGWLSSTTLYDFHFDPATGDLNSAGKEHLYWIVHHVPMEYRQVHVAIGQDPKVTTERSRSVEIELARLGGSDPSMPVLTRYADPVGRPASEVQAIFRSAQENMPPPILSQGSGSDAESE</sequence>
<feature type="signal peptide" evidence="2">
    <location>
        <begin position="1"/>
        <end position="21"/>
    </location>
</feature>
<feature type="chain" id="PRO_5011538350" evidence="2">
    <location>
        <begin position="22"/>
        <end position="222"/>
    </location>
</feature>
<evidence type="ECO:0000313" key="3">
    <source>
        <dbReference type="EMBL" id="SFJ30189.1"/>
    </source>
</evidence>
<dbReference type="OrthoDB" id="213409at2"/>
<dbReference type="STRING" id="1576369.SAMN05421753_1186"/>
<dbReference type="RefSeq" id="WP_092054648.1">
    <property type="nucleotide sequence ID" value="NZ_FOQD01000018.1"/>
</dbReference>
<feature type="region of interest" description="Disordered" evidence="1">
    <location>
        <begin position="201"/>
        <end position="222"/>
    </location>
</feature>
<feature type="compositionally biased region" description="Polar residues" evidence="1">
    <location>
        <begin position="212"/>
        <end position="222"/>
    </location>
</feature>
<reference evidence="4" key="1">
    <citation type="submission" date="2016-10" db="EMBL/GenBank/DDBJ databases">
        <authorList>
            <person name="Varghese N."/>
            <person name="Submissions S."/>
        </authorList>
    </citation>
    <scope>NUCLEOTIDE SEQUENCE [LARGE SCALE GENOMIC DNA]</scope>
    <source>
        <strain evidence="4">DSM 26348</strain>
    </source>
</reference>
<dbReference type="EMBL" id="FOQD01000018">
    <property type="protein sequence ID" value="SFJ30189.1"/>
    <property type="molecule type" value="Genomic_DNA"/>
</dbReference>
<evidence type="ECO:0000256" key="1">
    <source>
        <dbReference type="SAM" id="MobiDB-lite"/>
    </source>
</evidence>
<proteinExistence type="predicted"/>
<name>A0A1I3Q994_9PLAN</name>
<accession>A0A1I3Q994</accession>